<keyword evidence="1" id="KW-0732">Signal</keyword>
<dbReference type="OrthoDB" id="5977387at2759"/>
<evidence type="ECO:0000256" key="1">
    <source>
        <dbReference type="SAM" id="SignalP"/>
    </source>
</evidence>
<evidence type="ECO:0000313" key="2">
    <source>
        <dbReference type="EMBL" id="PFX26840.1"/>
    </source>
</evidence>
<feature type="chain" id="PRO_5012270524" evidence="1">
    <location>
        <begin position="27"/>
        <end position="266"/>
    </location>
</feature>
<sequence>MIASGTILTKGFLILLFSRLIFTTSADFSDQNSDSDWGDQTIYDDDDGSCGSTTLGDGCSMSDDCSTITCQTNFVNKPITLKLKVNKCDDPVSVTASMEVPDLYISWSHTYTSDDMVEVPGFTASVPGLPISAGVYVQVSLTPNGDELKITVKLLAGSKVWQDGFYPVKLSVMDGNLPINTNACGILALWYDMNDIERGAVVGGSILLLIIFISCCCCCCGCCGCCKSSPPNQGTVFVQPTVGLGPPVMATSTKTTVPMQPFVNEA</sequence>
<protein>
    <submittedName>
        <fullName evidence="2">Uncharacterized protein</fullName>
    </submittedName>
</protein>
<evidence type="ECO:0000313" key="3">
    <source>
        <dbReference type="Proteomes" id="UP000225706"/>
    </source>
</evidence>
<comment type="caution">
    <text evidence="2">The sequence shown here is derived from an EMBL/GenBank/DDBJ whole genome shotgun (WGS) entry which is preliminary data.</text>
</comment>
<reference evidence="3" key="1">
    <citation type="journal article" date="2017" name="bioRxiv">
        <title>Comparative analysis of the genomes of Stylophora pistillata and Acropora digitifera provides evidence for extensive differences between species of corals.</title>
        <authorList>
            <person name="Voolstra C.R."/>
            <person name="Li Y."/>
            <person name="Liew Y.J."/>
            <person name="Baumgarten S."/>
            <person name="Zoccola D."/>
            <person name="Flot J.-F."/>
            <person name="Tambutte S."/>
            <person name="Allemand D."/>
            <person name="Aranda M."/>
        </authorList>
    </citation>
    <scope>NUCLEOTIDE SEQUENCE [LARGE SCALE GENOMIC DNA]</scope>
</reference>
<accession>A0A2B4SDE3</accession>
<proteinExistence type="predicted"/>
<feature type="signal peptide" evidence="1">
    <location>
        <begin position="1"/>
        <end position="26"/>
    </location>
</feature>
<gene>
    <name evidence="2" type="ORF">AWC38_SpisGene8509</name>
</gene>
<keyword evidence="3" id="KW-1185">Reference proteome</keyword>
<dbReference type="AlphaFoldDB" id="A0A2B4SDE3"/>
<name>A0A2B4SDE3_STYPI</name>
<dbReference type="Proteomes" id="UP000225706">
    <property type="component" value="Unassembled WGS sequence"/>
</dbReference>
<organism evidence="2 3">
    <name type="scientific">Stylophora pistillata</name>
    <name type="common">Smooth cauliflower coral</name>
    <dbReference type="NCBI Taxonomy" id="50429"/>
    <lineage>
        <taxon>Eukaryota</taxon>
        <taxon>Metazoa</taxon>
        <taxon>Cnidaria</taxon>
        <taxon>Anthozoa</taxon>
        <taxon>Hexacorallia</taxon>
        <taxon>Scleractinia</taxon>
        <taxon>Astrocoeniina</taxon>
        <taxon>Pocilloporidae</taxon>
        <taxon>Stylophora</taxon>
    </lineage>
</organism>
<dbReference type="EMBL" id="LSMT01000117">
    <property type="protein sequence ID" value="PFX26840.1"/>
    <property type="molecule type" value="Genomic_DNA"/>
</dbReference>